<gene>
    <name evidence="1" type="ORF">FSARC_11154</name>
</gene>
<dbReference type="Proteomes" id="UP000622797">
    <property type="component" value="Unassembled WGS sequence"/>
</dbReference>
<comment type="caution">
    <text evidence="1">The sequence shown here is derived from an EMBL/GenBank/DDBJ whole genome shotgun (WGS) entry which is preliminary data.</text>
</comment>
<dbReference type="PANTHER" id="PTHR43861:SF1">
    <property type="entry name" value="TRANS-ACONITATE 2-METHYLTRANSFERASE"/>
    <property type="match status" value="1"/>
</dbReference>
<organism evidence="1 2">
    <name type="scientific">Fusarium sarcochroum</name>
    <dbReference type="NCBI Taxonomy" id="1208366"/>
    <lineage>
        <taxon>Eukaryota</taxon>
        <taxon>Fungi</taxon>
        <taxon>Dikarya</taxon>
        <taxon>Ascomycota</taxon>
        <taxon>Pezizomycotina</taxon>
        <taxon>Sordariomycetes</taxon>
        <taxon>Hypocreomycetidae</taxon>
        <taxon>Hypocreales</taxon>
        <taxon>Nectriaceae</taxon>
        <taxon>Fusarium</taxon>
        <taxon>Fusarium lateritium species complex</taxon>
    </lineage>
</organism>
<dbReference type="PANTHER" id="PTHR43861">
    <property type="entry name" value="TRANS-ACONITATE 2-METHYLTRANSFERASE-RELATED"/>
    <property type="match status" value="1"/>
</dbReference>
<evidence type="ECO:0008006" key="3">
    <source>
        <dbReference type="Google" id="ProtNLM"/>
    </source>
</evidence>
<sequence length="260" mass="28941">MASKDSSISAANGTLGNINRHFWNENMHIISNQQWVQDLLKQIVQCLQQNLHWVGILDAAESSQENKRSMLDYACGNGLVSYALLPWFSKVRGIDISYAVVCNYNKMANEQGIPSEVIHAIQGDIRLPGPEISSADFSEFDVVVICMALHHIDEPENLLSQLLARLQPGGRLLVIDWTPEHYGIESKVSEHPANQTVNVDGFGEEAMLKLMDSAGFEDTHFYLYEERMSMGAEIGGERQMFFARGQKPAINSAKVGILST</sequence>
<protein>
    <recommendedName>
        <fullName evidence="3">Methyltransferase</fullName>
    </recommendedName>
</protein>
<accession>A0A8H4X0R0</accession>
<dbReference type="Pfam" id="PF13489">
    <property type="entry name" value="Methyltransf_23"/>
    <property type="match status" value="1"/>
</dbReference>
<evidence type="ECO:0000313" key="2">
    <source>
        <dbReference type="Proteomes" id="UP000622797"/>
    </source>
</evidence>
<dbReference type="InterPro" id="IPR029063">
    <property type="entry name" value="SAM-dependent_MTases_sf"/>
</dbReference>
<dbReference type="CDD" id="cd02440">
    <property type="entry name" value="AdoMet_MTases"/>
    <property type="match status" value="1"/>
</dbReference>
<name>A0A8H4X0R0_9HYPO</name>
<dbReference type="AlphaFoldDB" id="A0A8H4X0R0"/>
<keyword evidence="2" id="KW-1185">Reference proteome</keyword>
<dbReference type="SUPFAM" id="SSF53335">
    <property type="entry name" value="S-adenosyl-L-methionine-dependent methyltransferases"/>
    <property type="match status" value="1"/>
</dbReference>
<dbReference type="Gene3D" id="3.40.50.150">
    <property type="entry name" value="Vaccinia Virus protein VP39"/>
    <property type="match status" value="1"/>
</dbReference>
<dbReference type="OrthoDB" id="3647at2759"/>
<dbReference type="EMBL" id="JABEXW010000712">
    <property type="protein sequence ID" value="KAF4957858.1"/>
    <property type="molecule type" value="Genomic_DNA"/>
</dbReference>
<evidence type="ECO:0000313" key="1">
    <source>
        <dbReference type="EMBL" id="KAF4957858.1"/>
    </source>
</evidence>
<reference evidence="1" key="1">
    <citation type="journal article" date="2020" name="BMC Genomics">
        <title>Correction to: Identification and distribution of gene clusters required for synthesis of sphingolipid metabolism inhibitors in diverse species of the filamentous fungus Fusarium.</title>
        <authorList>
            <person name="Kim H.S."/>
            <person name="Lohmar J.M."/>
            <person name="Busman M."/>
            <person name="Brown D.W."/>
            <person name="Naumann T.A."/>
            <person name="Divon H.H."/>
            <person name="Lysoe E."/>
            <person name="Uhlig S."/>
            <person name="Proctor R.H."/>
        </authorList>
    </citation>
    <scope>NUCLEOTIDE SEQUENCE</scope>
    <source>
        <strain evidence="1">NRRL 20472</strain>
    </source>
</reference>
<proteinExistence type="predicted"/>
<reference evidence="1" key="2">
    <citation type="submission" date="2020-05" db="EMBL/GenBank/DDBJ databases">
        <authorList>
            <person name="Kim H.-S."/>
            <person name="Proctor R.H."/>
            <person name="Brown D.W."/>
        </authorList>
    </citation>
    <scope>NUCLEOTIDE SEQUENCE</scope>
    <source>
        <strain evidence="1">NRRL 20472</strain>
    </source>
</reference>